<sequence length="457" mass="52140">MSGVILQVRALSSSPISMYAAWKMMLSELPLSTRILFTRQFATVSDMTRAPWCVAVLGVPSAILRGCVAYTADFRTALYEMIRPLIVVYGEWLFKDNCWDFVVDNVKGARMCFLSDSATHADLVEMAEEDYKLDMNREVVDFTYSSPEEMMQQMAPDTPPIHVTSDRQVQNLIEICKTHDSQLRDKKKIMKMVMKSQIREKKKIMKMVMKRRRRLMSQFGEVDEDDFVDYSVYGKVKDEDVDEVEADDMCFEGFKALYASEGGSSNMAFSDNIYVNQSFVSREALVSELWLTALKLKFSFKLYKVTKTLVVAKCRVAGCGWKLRAGGKRNCIVDLQQIKGDCGVNGIEKIPCSHAIAAETFAKLHIASLVSLLYSRENLYTGYSQNIYPCAGEVEIRKCLPPEVQSGPGRQKKSRWQSWLELSRFRGHKPRKLHKDYRCSNCKQPGHTRPNCNQPVL</sequence>
<gene>
    <name evidence="1" type="ORF">DY000_02030653</name>
</gene>
<dbReference type="Proteomes" id="UP000266723">
    <property type="component" value="Unassembled WGS sequence"/>
</dbReference>
<reference evidence="1 2" key="1">
    <citation type="journal article" date="2020" name="BMC Genomics">
        <title>Intraspecific diversification of the crop wild relative Brassica cretica Lam. using demographic model selection.</title>
        <authorList>
            <person name="Kioukis A."/>
            <person name="Michalopoulou V.A."/>
            <person name="Briers L."/>
            <person name="Pirintsos S."/>
            <person name="Studholme D.J."/>
            <person name="Pavlidis P."/>
            <person name="Sarris P.F."/>
        </authorList>
    </citation>
    <scope>NUCLEOTIDE SEQUENCE [LARGE SCALE GENOMIC DNA]</scope>
    <source>
        <strain evidence="2">cv. PFS-1207/04</strain>
    </source>
</reference>
<proteinExistence type="predicted"/>
<comment type="caution">
    <text evidence="1">The sequence shown here is derived from an EMBL/GenBank/DDBJ whole genome shotgun (WGS) entry which is preliminary data.</text>
</comment>
<name>A0ABQ7E0C4_BRACR</name>
<dbReference type="EMBL" id="QGKV02000649">
    <property type="protein sequence ID" value="KAF3582920.1"/>
    <property type="molecule type" value="Genomic_DNA"/>
</dbReference>
<keyword evidence="2" id="KW-1185">Reference proteome</keyword>
<evidence type="ECO:0000313" key="2">
    <source>
        <dbReference type="Proteomes" id="UP000266723"/>
    </source>
</evidence>
<evidence type="ECO:0000313" key="1">
    <source>
        <dbReference type="EMBL" id="KAF3582920.1"/>
    </source>
</evidence>
<protein>
    <recommendedName>
        <fullName evidence="3">Transposase MuDR plant domain-containing protein</fullName>
    </recommendedName>
</protein>
<organism evidence="1 2">
    <name type="scientific">Brassica cretica</name>
    <name type="common">Mustard</name>
    <dbReference type="NCBI Taxonomy" id="69181"/>
    <lineage>
        <taxon>Eukaryota</taxon>
        <taxon>Viridiplantae</taxon>
        <taxon>Streptophyta</taxon>
        <taxon>Embryophyta</taxon>
        <taxon>Tracheophyta</taxon>
        <taxon>Spermatophyta</taxon>
        <taxon>Magnoliopsida</taxon>
        <taxon>eudicotyledons</taxon>
        <taxon>Gunneridae</taxon>
        <taxon>Pentapetalae</taxon>
        <taxon>rosids</taxon>
        <taxon>malvids</taxon>
        <taxon>Brassicales</taxon>
        <taxon>Brassicaceae</taxon>
        <taxon>Brassiceae</taxon>
        <taxon>Brassica</taxon>
    </lineage>
</organism>
<evidence type="ECO:0008006" key="3">
    <source>
        <dbReference type="Google" id="ProtNLM"/>
    </source>
</evidence>
<accession>A0ABQ7E0C4</accession>